<evidence type="ECO:0000256" key="12">
    <source>
        <dbReference type="ARBA" id="ARBA00022848"/>
    </source>
</evidence>
<dbReference type="CDD" id="cd20613">
    <property type="entry name" value="CYP46A1-like"/>
    <property type="match status" value="1"/>
</dbReference>
<protein>
    <recommendedName>
        <fullName evidence="42">Cholesterol 24-hydroxylase</fullName>
        <ecNumber evidence="41">1.14.14.25</ecNumber>
    </recommendedName>
    <alternativeName>
        <fullName evidence="44">Cholesterol 24-monooxygenase</fullName>
    </alternativeName>
    <alternativeName>
        <fullName evidence="43">Cholesterol 24S-hydroxylase</fullName>
    </alternativeName>
    <alternativeName>
        <fullName evidence="45">Cytochrome P450 46A1</fullName>
    </alternativeName>
</protein>
<evidence type="ECO:0000256" key="3">
    <source>
        <dbReference type="ARBA" id="ARBA00004279"/>
    </source>
</evidence>
<evidence type="ECO:0000256" key="40">
    <source>
        <dbReference type="ARBA" id="ARBA00054645"/>
    </source>
</evidence>
<evidence type="ECO:0000256" key="33">
    <source>
        <dbReference type="ARBA" id="ARBA00051527"/>
    </source>
</evidence>
<keyword evidence="12" id="KW-0492">Microsome</keyword>
<evidence type="ECO:0000256" key="16">
    <source>
        <dbReference type="ARBA" id="ARBA00023018"/>
    </source>
</evidence>
<evidence type="ECO:0000256" key="38">
    <source>
        <dbReference type="ARBA" id="ARBA00052074"/>
    </source>
</evidence>
<keyword evidence="10 46" id="KW-0479">Metal-binding</keyword>
<evidence type="ECO:0000313" key="50">
    <source>
        <dbReference type="Proteomes" id="UP001159428"/>
    </source>
</evidence>
<evidence type="ECO:0000256" key="19">
    <source>
        <dbReference type="ARBA" id="ARBA00023136"/>
    </source>
</evidence>
<comment type="similarity">
    <text evidence="6 47">Belongs to the cytochrome P450 family.</text>
</comment>
<dbReference type="InterPro" id="IPR039983">
    <property type="entry name" value="CYP46A1"/>
</dbReference>
<dbReference type="InterPro" id="IPR036396">
    <property type="entry name" value="Cyt_P450_sf"/>
</dbReference>
<evidence type="ECO:0000256" key="25">
    <source>
        <dbReference type="ARBA" id="ARBA00049645"/>
    </source>
</evidence>
<dbReference type="GO" id="GO:0098794">
    <property type="term" value="C:postsynapse"/>
    <property type="evidence" value="ECO:0007669"/>
    <property type="project" value="UniProtKB-SubCell"/>
</dbReference>
<comment type="catalytic activity">
    <reaction evidence="35">
        <text>cholestanol + reduced [NADPH--hemoprotein reductase] + O2 = (24S)-hydroxycholestanol + oxidized [NADPH--hemoprotein reductase] + H2O + H(+)</text>
        <dbReference type="Rhea" id="RHEA:53808"/>
        <dbReference type="Rhea" id="RHEA-COMP:11964"/>
        <dbReference type="Rhea" id="RHEA-COMP:11965"/>
        <dbReference type="ChEBI" id="CHEBI:15377"/>
        <dbReference type="ChEBI" id="CHEBI:15378"/>
        <dbReference type="ChEBI" id="CHEBI:15379"/>
        <dbReference type="ChEBI" id="CHEBI:57618"/>
        <dbReference type="ChEBI" id="CHEBI:58210"/>
        <dbReference type="ChEBI" id="CHEBI:86570"/>
        <dbReference type="ChEBI" id="CHEBI:137687"/>
    </reaction>
    <physiologicalReaction direction="left-to-right" evidence="35">
        <dbReference type="Rhea" id="RHEA:53809"/>
    </physiologicalReaction>
</comment>
<gene>
    <name evidence="49" type="ORF">PMEA_00016395</name>
</gene>
<evidence type="ECO:0000256" key="31">
    <source>
        <dbReference type="ARBA" id="ARBA00051188"/>
    </source>
</evidence>
<evidence type="ECO:0000256" key="7">
    <source>
        <dbReference type="ARBA" id="ARBA00022548"/>
    </source>
</evidence>
<dbReference type="FunFam" id="1.10.630.10:FF:000031">
    <property type="entry name" value="cholesterol 24-hydroxylase isoform X2"/>
    <property type="match status" value="1"/>
</dbReference>
<keyword evidence="21" id="KW-0753">Steroid metabolism</keyword>
<keyword evidence="11" id="KW-0256">Endoplasmic reticulum</keyword>
<evidence type="ECO:0000256" key="23">
    <source>
        <dbReference type="ARBA" id="ARBA00034106"/>
    </source>
</evidence>
<dbReference type="GO" id="GO:0033781">
    <property type="term" value="F:cholesterol 24-hydroxylase activity"/>
    <property type="evidence" value="ECO:0007669"/>
    <property type="project" value="UniProtKB-EC"/>
</dbReference>
<keyword evidence="16" id="KW-0770">Synapse</keyword>
<evidence type="ECO:0000256" key="21">
    <source>
        <dbReference type="ARBA" id="ARBA00023221"/>
    </source>
</evidence>
<feature type="transmembrane region" description="Helical" evidence="48">
    <location>
        <begin position="6"/>
        <end position="28"/>
    </location>
</feature>
<dbReference type="GO" id="GO:0098793">
    <property type="term" value="C:presynapse"/>
    <property type="evidence" value="ECO:0007669"/>
    <property type="project" value="UniProtKB-SubCell"/>
</dbReference>
<comment type="subcellular location">
    <subcellularLocation>
        <location evidence="3">Cell projection</location>
        <location evidence="3">Dendrite</location>
    </subcellularLocation>
    <subcellularLocation>
        <location evidence="4">Endoplasmic reticulum membrane</location>
        <topology evidence="4">Single-pass membrane protein</topology>
    </subcellularLocation>
    <subcellularLocation>
        <location evidence="2">Microsome membrane</location>
        <topology evidence="2">Single-pass membrane protein</topology>
    </subcellularLocation>
    <subcellularLocation>
        <location evidence="24">Postsynapse</location>
    </subcellularLocation>
    <subcellularLocation>
        <location evidence="23">Presynapse</location>
    </subcellularLocation>
</comment>
<dbReference type="InterPro" id="IPR001128">
    <property type="entry name" value="Cyt_P450"/>
</dbReference>
<evidence type="ECO:0000256" key="39">
    <source>
        <dbReference type="ARBA" id="ARBA00052870"/>
    </source>
</evidence>
<evidence type="ECO:0000256" key="17">
    <source>
        <dbReference type="ARBA" id="ARBA00023033"/>
    </source>
</evidence>
<evidence type="ECO:0000256" key="37">
    <source>
        <dbReference type="ARBA" id="ARBA00051817"/>
    </source>
</evidence>
<keyword evidence="13 48" id="KW-1133">Transmembrane helix</keyword>
<comment type="catalytic activity">
    <reaction evidence="31">
        <text>testosterone + reduced [NADPH--hemoprotein reductase] + O2 = 16beta,17beta-dihydroxyandrost-4-en-3-one + oxidized [NADPH--hemoprotein reductase] + H2O + H(+)</text>
        <dbReference type="Rhea" id="RHEA:46304"/>
        <dbReference type="Rhea" id="RHEA-COMP:11964"/>
        <dbReference type="Rhea" id="RHEA-COMP:11965"/>
        <dbReference type="ChEBI" id="CHEBI:15377"/>
        <dbReference type="ChEBI" id="CHEBI:15378"/>
        <dbReference type="ChEBI" id="CHEBI:15379"/>
        <dbReference type="ChEBI" id="CHEBI:17347"/>
        <dbReference type="ChEBI" id="CHEBI:57618"/>
        <dbReference type="ChEBI" id="CHEBI:58210"/>
        <dbReference type="ChEBI" id="CHEBI:83027"/>
    </reaction>
    <physiologicalReaction direction="left-to-right" evidence="31">
        <dbReference type="Rhea" id="RHEA:46305"/>
    </physiologicalReaction>
</comment>
<evidence type="ECO:0000256" key="36">
    <source>
        <dbReference type="ARBA" id="ARBA00051763"/>
    </source>
</evidence>
<keyword evidence="50" id="KW-1185">Reference proteome</keyword>
<evidence type="ECO:0000256" key="11">
    <source>
        <dbReference type="ARBA" id="ARBA00022824"/>
    </source>
</evidence>
<comment type="catalytic activity">
    <reaction evidence="28">
        <text>(24S)-hydroxycholesterol + reduced [NADPH--hemoprotein reductase] + O2 = 24S,25-dihydroxycholesterol + oxidized [NADPH--hemoprotein reductase] + H2O + H(+)</text>
        <dbReference type="Rhea" id="RHEA:46384"/>
        <dbReference type="Rhea" id="RHEA-COMP:11964"/>
        <dbReference type="Rhea" id="RHEA-COMP:11965"/>
        <dbReference type="ChEBI" id="CHEBI:15377"/>
        <dbReference type="ChEBI" id="CHEBI:15378"/>
        <dbReference type="ChEBI" id="CHEBI:15379"/>
        <dbReference type="ChEBI" id="CHEBI:34310"/>
        <dbReference type="ChEBI" id="CHEBI:57618"/>
        <dbReference type="ChEBI" id="CHEBI:58210"/>
        <dbReference type="ChEBI" id="CHEBI:86074"/>
    </reaction>
    <physiologicalReaction direction="left-to-right" evidence="28">
        <dbReference type="Rhea" id="RHEA:46385"/>
    </physiologicalReaction>
</comment>
<comment type="catalytic activity">
    <reaction evidence="37">
        <text>7-dehydrocholesterol + reduced [NADPH--hemoprotein reductase] + O2 = cholesta-5,7-dien-3beta,24S-diol + oxidized [NADPH--hemoprotein reductase] + H2O + H(+)</text>
        <dbReference type="Rhea" id="RHEA:53244"/>
        <dbReference type="Rhea" id="RHEA-COMP:11964"/>
        <dbReference type="Rhea" id="RHEA-COMP:11965"/>
        <dbReference type="ChEBI" id="CHEBI:15377"/>
        <dbReference type="ChEBI" id="CHEBI:15378"/>
        <dbReference type="ChEBI" id="CHEBI:15379"/>
        <dbReference type="ChEBI" id="CHEBI:17759"/>
        <dbReference type="ChEBI" id="CHEBI:57618"/>
        <dbReference type="ChEBI" id="CHEBI:58210"/>
        <dbReference type="ChEBI" id="CHEBI:137061"/>
    </reaction>
    <physiologicalReaction direction="left-to-right" evidence="37">
        <dbReference type="Rhea" id="RHEA:53245"/>
    </physiologicalReaction>
</comment>
<evidence type="ECO:0000256" key="2">
    <source>
        <dbReference type="ARBA" id="ARBA00004111"/>
    </source>
</evidence>
<evidence type="ECO:0000256" key="41">
    <source>
        <dbReference type="ARBA" id="ARBA00066440"/>
    </source>
</evidence>
<organism evidence="49 50">
    <name type="scientific">Pocillopora meandrina</name>
    <dbReference type="NCBI Taxonomy" id="46732"/>
    <lineage>
        <taxon>Eukaryota</taxon>
        <taxon>Metazoa</taxon>
        <taxon>Cnidaria</taxon>
        <taxon>Anthozoa</taxon>
        <taxon>Hexacorallia</taxon>
        <taxon>Scleractinia</taxon>
        <taxon>Astrocoeniina</taxon>
        <taxon>Pocilloporidae</taxon>
        <taxon>Pocillopora</taxon>
    </lineage>
</organism>
<keyword evidence="20" id="KW-1207">Sterol metabolism</keyword>
<dbReference type="InterPro" id="IPR002401">
    <property type="entry name" value="Cyt_P450_E_grp-I"/>
</dbReference>
<keyword evidence="19 48" id="KW-0472">Membrane</keyword>
<evidence type="ECO:0000256" key="26">
    <source>
        <dbReference type="ARBA" id="ARBA00050139"/>
    </source>
</evidence>
<evidence type="ECO:0000256" key="46">
    <source>
        <dbReference type="PIRSR" id="PIRSR602401-1"/>
    </source>
</evidence>
<evidence type="ECO:0000256" key="47">
    <source>
        <dbReference type="RuleBase" id="RU000461"/>
    </source>
</evidence>
<dbReference type="GO" id="GO:0005789">
    <property type="term" value="C:endoplasmic reticulum membrane"/>
    <property type="evidence" value="ECO:0007669"/>
    <property type="project" value="UniProtKB-SubCell"/>
</dbReference>
<dbReference type="GO" id="GO:0006707">
    <property type="term" value="P:cholesterol catabolic process"/>
    <property type="evidence" value="ECO:0007669"/>
    <property type="project" value="InterPro"/>
</dbReference>
<evidence type="ECO:0000256" key="42">
    <source>
        <dbReference type="ARBA" id="ARBA00068948"/>
    </source>
</evidence>
<evidence type="ECO:0000256" key="32">
    <source>
        <dbReference type="ARBA" id="ARBA00051503"/>
    </source>
</evidence>
<dbReference type="EMBL" id="CALNXJ010000003">
    <property type="protein sequence ID" value="CAH3035647.1"/>
    <property type="molecule type" value="Genomic_DNA"/>
</dbReference>
<comment type="catalytic activity">
    <reaction evidence="38">
        <text>progesterone + reduced [NADPH--hemoprotein reductase] + O2 = 17alpha-hydroxyprogesterone + oxidized [NADPH--hemoprotein reductase] + H2O + H(+)</text>
        <dbReference type="Rhea" id="RHEA:46308"/>
        <dbReference type="Rhea" id="RHEA-COMP:11964"/>
        <dbReference type="Rhea" id="RHEA-COMP:11965"/>
        <dbReference type="ChEBI" id="CHEBI:15377"/>
        <dbReference type="ChEBI" id="CHEBI:15378"/>
        <dbReference type="ChEBI" id="CHEBI:15379"/>
        <dbReference type="ChEBI" id="CHEBI:17026"/>
        <dbReference type="ChEBI" id="CHEBI:17252"/>
        <dbReference type="ChEBI" id="CHEBI:57618"/>
        <dbReference type="ChEBI" id="CHEBI:58210"/>
    </reaction>
    <physiologicalReaction direction="left-to-right" evidence="38">
        <dbReference type="Rhea" id="RHEA:46309"/>
    </physiologicalReaction>
</comment>
<dbReference type="PRINTS" id="PR00463">
    <property type="entry name" value="EP450I"/>
</dbReference>
<comment type="catalytic activity">
    <reaction evidence="34">
        <text>7alpha-hydroxycholesterol + reduced [NADPH--hemoprotein reductase] + O2 = (24S)-7alpha-dihydroxycholesterol + oxidized [NADPH--hemoprotein reductase] + H2O + H(+)</text>
        <dbReference type="Rhea" id="RHEA:46380"/>
        <dbReference type="Rhea" id="RHEA-COMP:11964"/>
        <dbReference type="Rhea" id="RHEA-COMP:11965"/>
        <dbReference type="ChEBI" id="CHEBI:15377"/>
        <dbReference type="ChEBI" id="CHEBI:15378"/>
        <dbReference type="ChEBI" id="CHEBI:15379"/>
        <dbReference type="ChEBI" id="CHEBI:17500"/>
        <dbReference type="ChEBI" id="CHEBI:37640"/>
        <dbReference type="ChEBI" id="CHEBI:57618"/>
        <dbReference type="ChEBI" id="CHEBI:58210"/>
    </reaction>
    <physiologicalReaction direction="left-to-right" evidence="34">
        <dbReference type="Rhea" id="RHEA:46381"/>
    </physiologicalReaction>
</comment>
<comment type="catalytic activity">
    <reaction evidence="33">
        <text>4beta-hydroxycholesterol + reduced [NADPH--hemoprotein reductase] + O2 = 4beta,24S-dihydroxycholesterol + oxidized [NADPH--hemoprotein reductase] + H2O + H(+)</text>
        <dbReference type="Rhea" id="RHEA:46392"/>
        <dbReference type="Rhea" id="RHEA-COMP:11964"/>
        <dbReference type="Rhea" id="RHEA-COMP:11965"/>
        <dbReference type="ChEBI" id="CHEBI:15377"/>
        <dbReference type="ChEBI" id="CHEBI:15378"/>
        <dbReference type="ChEBI" id="CHEBI:15379"/>
        <dbReference type="ChEBI" id="CHEBI:57618"/>
        <dbReference type="ChEBI" id="CHEBI:58210"/>
        <dbReference type="ChEBI" id="CHEBI:85778"/>
        <dbReference type="ChEBI" id="CHEBI:86087"/>
    </reaction>
    <physiologicalReaction direction="left-to-right" evidence="33">
        <dbReference type="Rhea" id="RHEA:46393"/>
    </physiologicalReaction>
</comment>
<name>A0AAU9VPF0_9CNID</name>
<comment type="catalytic activity">
    <reaction evidence="29">
        <text>7-dehydrocholesterol + reduced [NADPH--hemoprotein reductase] + O2 = cholesta-5,7-dien-3beta,25-diol + oxidized [NADPH--hemoprotein reductase] + H2O + H(+)</text>
        <dbReference type="Rhea" id="RHEA:53240"/>
        <dbReference type="Rhea" id="RHEA-COMP:11964"/>
        <dbReference type="Rhea" id="RHEA-COMP:11965"/>
        <dbReference type="ChEBI" id="CHEBI:15377"/>
        <dbReference type="ChEBI" id="CHEBI:15378"/>
        <dbReference type="ChEBI" id="CHEBI:15379"/>
        <dbReference type="ChEBI" id="CHEBI:17759"/>
        <dbReference type="ChEBI" id="CHEBI:57618"/>
        <dbReference type="ChEBI" id="CHEBI:58210"/>
        <dbReference type="ChEBI" id="CHEBI:137057"/>
    </reaction>
    <physiologicalReaction direction="left-to-right" evidence="29">
        <dbReference type="Rhea" id="RHEA:53241"/>
    </physiologicalReaction>
</comment>
<dbReference type="Proteomes" id="UP001159428">
    <property type="component" value="Unassembled WGS sequence"/>
</dbReference>
<comment type="catalytic activity">
    <reaction evidence="26">
        <text>desmosterol + reduced [NADPH--hemoprotein reductase] + O2 = (24Z),26-hydroxydesmosterol + oxidized [NADPH--hemoprotein reductase] + H2O + H(+)</text>
        <dbReference type="Rhea" id="RHEA:53236"/>
        <dbReference type="Rhea" id="RHEA-COMP:11964"/>
        <dbReference type="Rhea" id="RHEA-COMP:11965"/>
        <dbReference type="ChEBI" id="CHEBI:15377"/>
        <dbReference type="ChEBI" id="CHEBI:15378"/>
        <dbReference type="ChEBI" id="CHEBI:15379"/>
        <dbReference type="ChEBI" id="CHEBI:17737"/>
        <dbReference type="ChEBI" id="CHEBI:57618"/>
        <dbReference type="ChEBI" id="CHEBI:58210"/>
        <dbReference type="ChEBI" id="CHEBI:137053"/>
    </reaction>
    <physiologicalReaction direction="left-to-right" evidence="26">
        <dbReference type="Rhea" id="RHEA:53237"/>
    </physiologicalReaction>
</comment>
<comment type="pathway">
    <text evidence="25">Steroid metabolism; cholesterol degradation.</text>
</comment>
<feature type="binding site" description="axial binding residue" evidence="46">
    <location>
        <position position="446"/>
    </location>
    <ligand>
        <name>heme</name>
        <dbReference type="ChEBI" id="CHEBI:30413"/>
    </ligand>
    <ligandPart>
        <name>Fe</name>
        <dbReference type="ChEBI" id="CHEBI:18248"/>
    </ligandPart>
</feature>
<evidence type="ECO:0000313" key="49">
    <source>
        <dbReference type="EMBL" id="CAH3035647.1"/>
    </source>
</evidence>
<comment type="catalytic activity">
    <reaction evidence="39">
        <text>desmosterol + reduced [NADPH--hemoprotein reductase] + O2 = (24S)-25-epoxycholesterol + oxidized [NADPH--hemoprotein reductase] + H2O + H(+)</text>
        <dbReference type="Rhea" id="RHEA:53232"/>
        <dbReference type="Rhea" id="RHEA-COMP:11964"/>
        <dbReference type="Rhea" id="RHEA-COMP:11965"/>
        <dbReference type="ChEBI" id="CHEBI:15377"/>
        <dbReference type="ChEBI" id="CHEBI:15378"/>
        <dbReference type="ChEBI" id="CHEBI:15379"/>
        <dbReference type="ChEBI" id="CHEBI:17737"/>
        <dbReference type="ChEBI" id="CHEBI:41633"/>
        <dbReference type="ChEBI" id="CHEBI:57618"/>
        <dbReference type="ChEBI" id="CHEBI:58210"/>
    </reaction>
    <physiologicalReaction direction="left-to-right" evidence="39">
        <dbReference type="Rhea" id="RHEA:53233"/>
    </physiologicalReaction>
</comment>
<evidence type="ECO:0000256" key="48">
    <source>
        <dbReference type="SAM" id="Phobius"/>
    </source>
</evidence>
<evidence type="ECO:0000256" key="15">
    <source>
        <dbReference type="ARBA" id="ARBA00023004"/>
    </source>
</evidence>
<evidence type="ECO:0000256" key="13">
    <source>
        <dbReference type="ARBA" id="ARBA00022989"/>
    </source>
</evidence>
<keyword evidence="14 47" id="KW-0560">Oxidoreductase</keyword>
<dbReference type="GO" id="GO:0030425">
    <property type="term" value="C:dendrite"/>
    <property type="evidence" value="ECO:0007669"/>
    <property type="project" value="UniProtKB-SubCell"/>
</dbReference>
<comment type="function">
    <text evidence="40">P450 monooxygenase that plays a major role in cholesterol homeostasis in the brain. Primarily catalyzes the hydroxylation (with S stereochemistry) at C-24 of cholesterol side chain, triggering cholesterol diffusion out of neurons and its further degradation. By promoting constant cholesterol elimination in neurons, may activate the mevalonate pathway and coordinate the synthesis of new cholesterol and nonsterol isoprenoids involved in synaptic activity and learning. Further hydroxylates cholesterol derivatives and hormone steroids on both the ring and side chain of these molecules, converting them into active oxysterols involved in lipid signaling and biosynthesis. Acts as an epoxidase converting cholesta-5,24-dien-3beta-ol/desmosterol into (24S),25-epoxycholesterol, an abundant lipid ligand of nuclear NR1H2 and NR1H3 receptors shown to promote neurogenesis in developing brain. May also catalyze the oxidative metabolism of xenobiotics, such as clotrimazole.</text>
</comment>
<keyword evidence="15 46" id="KW-0408">Iron</keyword>
<evidence type="ECO:0000256" key="8">
    <source>
        <dbReference type="ARBA" id="ARBA00022617"/>
    </source>
</evidence>
<evidence type="ECO:0000256" key="6">
    <source>
        <dbReference type="ARBA" id="ARBA00010617"/>
    </source>
</evidence>
<dbReference type="GO" id="GO:0005506">
    <property type="term" value="F:iron ion binding"/>
    <property type="evidence" value="ECO:0007669"/>
    <property type="project" value="InterPro"/>
</dbReference>
<keyword evidence="7" id="KW-0153">Cholesterol metabolism</keyword>
<evidence type="ECO:0000256" key="34">
    <source>
        <dbReference type="ARBA" id="ARBA00051606"/>
    </source>
</evidence>
<keyword evidence="18" id="KW-0443">Lipid metabolism</keyword>
<evidence type="ECO:0000256" key="28">
    <source>
        <dbReference type="ARBA" id="ARBA00050430"/>
    </source>
</evidence>
<comment type="catalytic activity">
    <reaction evidence="32">
        <text>testosterone + reduced [NADPH--hemoprotein reductase] + O2 = 6beta,17beta-dihydroxyandrost-4-en-3-one + oxidized [NADPH--hemoprotein reductase] + H2O + H(+)</text>
        <dbReference type="Rhea" id="RHEA:46296"/>
        <dbReference type="Rhea" id="RHEA-COMP:11964"/>
        <dbReference type="Rhea" id="RHEA-COMP:11965"/>
        <dbReference type="ChEBI" id="CHEBI:15377"/>
        <dbReference type="ChEBI" id="CHEBI:15378"/>
        <dbReference type="ChEBI" id="CHEBI:15379"/>
        <dbReference type="ChEBI" id="CHEBI:17347"/>
        <dbReference type="ChEBI" id="CHEBI:34477"/>
        <dbReference type="ChEBI" id="CHEBI:57618"/>
        <dbReference type="ChEBI" id="CHEBI:58210"/>
    </reaction>
    <physiologicalReaction direction="left-to-right" evidence="32">
        <dbReference type="Rhea" id="RHEA:46297"/>
    </physiologicalReaction>
</comment>
<evidence type="ECO:0000256" key="35">
    <source>
        <dbReference type="ARBA" id="ARBA00051748"/>
    </source>
</evidence>
<dbReference type="AlphaFoldDB" id="A0AAU9VPF0"/>
<evidence type="ECO:0000256" key="18">
    <source>
        <dbReference type="ARBA" id="ARBA00023098"/>
    </source>
</evidence>
<evidence type="ECO:0000256" key="44">
    <source>
        <dbReference type="ARBA" id="ARBA00079170"/>
    </source>
</evidence>
<dbReference type="GO" id="GO:0020037">
    <property type="term" value="F:heme binding"/>
    <property type="evidence" value="ECO:0007669"/>
    <property type="project" value="InterPro"/>
</dbReference>
<proteinExistence type="inferred from homology"/>
<dbReference type="SUPFAM" id="SSF48264">
    <property type="entry name" value="Cytochrome P450"/>
    <property type="match status" value="1"/>
</dbReference>
<evidence type="ECO:0000256" key="30">
    <source>
        <dbReference type="ARBA" id="ARBA00050991"/>
    </source>
</evidence>
<evidence type="ECO:0000256" key="14">
    <source>
        <dbReference type="ARBA" id="ARBA00023002"/>
    </source>
</evidence>
<comment type="caution">
    <text evidence="49">The sequence shown here is derived from an EMBL/GenBank/DDBJ whole genome shotgun (WGS) entry which is preliminary data.</text>
</comment>
<evidence type="ECO:0000256" key="1">
    <source>
        <dbReference type="ARBA" id="ARBA00001971"/>
    </source>
</evidence>
<dbReference type="EC" id="1.14.14.25" evidence="41"/>
<evidence type="ECO:0000256" key="5">
    <source>
        <dbReference type="ARBA" id="ARBA00005108"/>
    </source>
</evidence>
<dbReference type="InterPro" id="IPR017972">
    <property type="entry name" value="Cyt_P450_CS"/>
</dbReference>
<keyword evidence="8 46" id="KW-0349">Heme</keyword>
<sequence length="499" mass="56783">MLYQIFFALGALIALLLVLICIFALYIAHLRRKFGHIPSAPLTSFFSGHTKDVIACRDAGNPIHSLFLQWHIEYGAIFVCWFMHFPFIVITDPEMVKDILVTSNLPKHFLAYTALGYLFGQRFLGNGLATNVNNEAWKQRRGIMNPAFHRKYLKDLMSSFNATADLLISHLGKMADGKTEVCILEQFGHAALDIICKVAFGMDVDVMSGKDTTFRDAVSLSFEGVHVSQMNPFHKWNVFQYLYQWRVVKAVKFLRETGRKVIEARKHAMARGEEVPDDILQRIIQQQESVPNFDIEDMLDDFVTFFIAGHETTASLLSFCVLELGNHPEIVDSLLEEIHDVLGPKQHVAFDDLAKLKQLGLVLKETLRLYPPAAAGSLRMCEKDAEIGGYKIPANVPIMLSTFASSRSPKYWTKPEEFNPYRFDDEEQLKSSHYNYFPFSLGPRNCIGQNFAQIEAKVLLSRFLQTFNFSLVPGQSRDVHERVTLRPKDGVMCTLTKRN</sequence>
<keyword evidence="22" id="KW-0966">Cell projection</keyword>
<comment type="catalytic activity">
    <reaction evidence="27">
        <text>testosterone + reduced [NADPH--hemoprotein reductase] + O2 = 2-hydroxytestosterone + oxidized [NADPH--hemoprotein reductase] + H2O + H(+)</text>
        <dbReference type="Rhea" id="RHEA:46300"/>
        <dbReference type="Rhea" id="RHEA-COMP:11964"/>
        <dbReference type="Rhea" id="RHEA-COMP:11965"/>
        <dbReference type="ChEBI" id="CHEBI:15377"/>
        <dbReference type="ChEBI" id="CHEBI:15378"/>
        <dbReference type="ChEBI" id="CHEBI:15379"/>
        <dbReference type="ChEBI" id="CHEBI:17347"/>
        <dbReference type="ChEBI" id="CHEBI:57618"/>
        <dbReference type="ChEBI" id="CHEBI:58210"/>
        <dbReference type="ChEBI" id="CHEBI:86013"/>
    </reaction>
    <physiologicalReaction direction="left-to-right" evidence="27">
        <dbReference type="Rhea" id="RHEA:46301"/>
    </physiologicalReaction>
</comment>
<evidence type="ECO:0000256" key="22">
    <source>
        <dbReference type="ARBA" id="ARBA00023273"/>
    </source>
</evidence>
<comment type="catalytic activity">
    <reaction evidence="36">
        <text>(24S)-hydroxycholesterol + reduced [NADPH--hemoprotein reductase] + O2 = (24S,25R)-24,26-dihydroxycholesterol + oxidized [NADPH--hemoprotein reductase] + H2O + H(+)</text>
        <dbReference type="Rhea" id="RHEA:46388"/>
        <dbReference type="Rhea" id="RHEA-COMP:11964"/>
        <dbReference type="Rhea" id="RHEA-COMP:11965"/>
        <dbReference type="ChEBI" id="CHEBI:15377"/>
        <dbReference type="ChEBI" id="CHEBI:15378"/>
        <dbReference type="ChEBI" id="CHEBI:15379"/>
        <dbReference type="ChEBI" id="CHEBI:34310"/>
        <dbReference type="ChEBI" id="CHEBI:57618"/>
        <dbReference type="ChEBI" id="CHEBI:58210"/>
        <dbReference type="ChEBI" id="CHEBI:86165"/>
    </reaction>
    <physiologicalReaction direction="left-to-right" evidence="36">
        <dbReference type="Rhea" id="RHEA:46389"/>
    </physiologicalReaction>
</comment>
<dbReference type="PANTHER" id="PTHR24293:SF0">
    <property type="entry name" value="CYP46A1 PROTEIN-RELATED"/>
    <property type="match status" value="1"/>
</dbReference>
<evidence type="ECO:0000256" key="10">
    <source>
        <dbReference type="ARBA" id="ARBA00022723"/>
    </source>
</evidence>
<dbReference type="Gene3D" id="1.10.630.10">
    <property type="entry name" value="Cytochrome P450"/>
    <property type="match status" value="1"/>
</dbReference>
<evidence type="ECO:0000256" key="20">
    <source>
        <dbReference type="ARBA" id="ARBA00023166"/>
    </source>
</evidence>
<reference evidence="49 50" key="1">
    <citation type="submission" date="2022-05" db="EMBL/GenBank/DDBJ databases">
        <authorList>
            <consortium name="Genoscope - CEA"/>
            <person name="William W."/>
        </authorList>
    </citation>
    <scope>NUCLEOTIDE SEQUENCE [LARGE SCALE GENOMIC DNA]</scope>
</reference>
<dbReference type="PANTHER" id="PTHR24293">
    <property type="entry name" value="CYTOCHROME P450 FAMILY 46 SUBFAMILY A"/>
    <property type="match status" value="1"/>
</dbReference>
<evidence type="ECO:0000256" key="29">
    <source>
        <dbReference type="ARBA" id="ARBA00050696"/>
    </source>
</evidence>
<keyword evidence="17 47" id="KW-0503">Monooxygenase</keyword>
<dbReference type="PROSITE" id="PS00086">
    <property type="entry name" value="CYTOCHROME_P450"/>
    <property type="match status" value="1"/>
</dbReference>
<evidence type="ECO:0000256" key="27">
    <source>
        <dbReference type="ARBA" id="ARBA00050344"/>
    </source>
</evidence>
<comment type="pathway">
    <text evidence="5">Lipid metabolism; C21-steroid hormone metabolism.</text>
</comment>
<comment type="catalytic activity">
    <reaction evidence="30">
        <text>cholesterol + reduced [NADPH--hemoprotein reductase] + O2 = (24S)-hydroxycholesterol + oxidized [NADPH--hemoprotein reductase] + H2O + H(+)</text>
        <dbReference type="Rhea" id="RHEA:22716"/>
        <dbReference type="Rhea" id="RHEA-COMP:11964"/>
        <dbReference type="Rhea" id="RHEA-COMP:11965"/>
        <dbReference type="ChEBI" id="CHEBI:15377"/>
        <dbReference type="ChEBI" id="CHEBI:15378"/>
        <dbReference type="ChEBI" id="CHEBI:15379"/>
        <dbReference type="ChEBI" id="CHEBI:16113"/>
        <dbReference type="ChEBI" id="CHEBI:34310"/>
        <dbReference type="ChEBI" id="CHEBI:57618"/>
        <dbReference type="ChEBI" id="CHEBI:58210"/>
        <dbReference type="EC" id="1.14.14.25"/>
    </reaction>
    <physiologicalReaction direction="left-to-right" evidence="30">
        <dbReference type="Rhea" id="RHEA:22717"/>
    </physiologicalReaction>
</comment>
<keyword evidence="9 48" id="KW-0812">Transmembrane</keyword>
<evidence type="ECO:0000256" key="4">
    <source>
        <dbReference type="ARBA" id="ARBA00004389"/>
    </source>
</evidence>
<dbReference type="PRINTS" id="PR00385">
    <property type="entry name" value="P450"/>
</dbReference>
<evidence type="ECO:0000256" key="45">
    <source>
        <dbReference type="ARBA" id="ARBA00080170"/>
    </source>
</evidence>
<comment type="cofactor">
    <cofactor evidence="1 46">
        <name>heme</name>
        <dbReference type="ChEBI" id="CHEBI:30413"/>
    </cofactor>
</comment>
<evidence type="ECO:0000256" key="43">
    <source>
        <dbReference type="ARBA" id="ARBA00077287"/>
    </source>
</evidence>
<dbReference type="Pfam" id="PF00067">
    <property type="entry name" value="p450"/>
    <property type="match status" value="1"/>
</dbReference>
<evidence type="ECO:0000256" key="24">
    <source>
        <dbReference type="ARBA" id="ARBA00034110"/>
    </source>
</evidence>
<accession>A0AAU9VPF0</accession>
<evidence type="ECO:0000256" key="9">
    <source>
        <dbReference type="ARBA" id="ARBA00022692"/>
    </source>
</evidence>